<keyword evidence="5" id="KW-1185">Reference proteome</keyword>
<dbReference type="InterPro" id="IPR021765">
    <property type="entry name" value="UstYa-like"/>
</dbReference>
<comment type="caution">
    <text evidence="4">The sequence shown here is derived from an EMBL/GenBank/DDBJ whole genome shotgun (WGS) entry which is preliminary data.</text>
</comment>
<accession>A0A2B7XIR2</accession>
<name>A0A2B7XIR2_POLH7</name>
<dbReference type="PANTHER" id="PTHR33365:SF4">
    <property type="entry name" value="CYCLOCHLOROTINE BIOSYNTHESIS PROTEIN O"/>
    <property type="match status" value="1"/>
</dbReference>
<comment type="pathway">
    <text evidence="1">Mycotoxin biosynthesis.</text>
</comment>
<dbReference type="GO" id="GO:0043386">
    <property type="term" value="P:mycotoxin biosynthetic process"/>
    <property type="evidence" value="ECO:0007669"/>
    <property type="project" value="InterPro"/>
</dbReference>
<evidence type="ECO:0000256" key="1">
    <source>
        <dbReference type="ARBA" id="ARBA00004685"/>
    </source>
</evidence>
<evidence type="ECO:0000256" key="3">
    <source>
        <dbReference type="SAM" id="Phobius"/>
    </source>
</evidence>
<keyword evidence="3" id="KW-0472">Membrane</keyword>
<dbReference type="AlphaFoldDB" id="A0A2B7XIR2"/>
<dbReference type="OrthoDB" id="3687641at2759"/>
<proteinExistence type="inferred from homology"/>
<comment type="similarity">
    <text evidence="2">Belongs to the ustYa family.</text>
</comment>
<dbReference type="Proteomes" id="UP000224634">
    <property type="component" value="Unassembled WGS sequence"/>
</dbReference>
<evidence type="ECO:0008006" key="6">
    <source>
        <dbReference type="Google" id="ProtNLM"/>
    </source>
</evidence>
<protein>
    <recommendedName>
        <fullName evidence="6">Tat pathway signal sequence</fullName>
    </recommendedName>
</protein>
<dbReference type="EMBL" id="PDNA01000159">
    <property type="protein sequence ID" value="PGH08527.1"/>
    <property type="molecule type" value="Genomic_DNA"/>
</dbReference>
<dbReference type="STRING" id="1447883.A0A2B7XIR2"/>
<dbReference type="PANTHER" id="PTHR33365">
    <property type="entry name" value="YALI0B05434P"/>
    <property type="match status" value="1"/>
</dbReference>
<sequence>MKDEDDIEEPLLERVSWDEQQRKYQTIIFVQWAIILTISAVLAGSLSYFAGGKKVFLPPNHIYSPAQDAVRYKRTTFTTGFEGGLSKYQGPPSAENEKAWDELYGYGISRIPESQAKKLVDKTLPIPGDPGYYIAGLDVFHQLHCLNMLRKYFWAAELGLNKSSLMHRAVDKTFERSHMDHCIDAVRQSLMCSADIAPITWAWSERDHMGKASANSNHTCRDFDRLMEWGKANRVKNSDPLMFLEHPLKD</sequence>
<dbReference type="Pfam" id="PF11807">
    <property type="entry name" value="UstYa"/>
    <property type="match status" value="1"/>
</dbReference>
<evidence type="ECO:0000256" key="2">
    <source>
        <dbReference type="ARBA" id="ARBA00035112"/>
    </source>
</evidence>
<evidence type="ECO:0000313" key="5">
    <source>
        <dbReference type="Proteomes" id="UP000224634"/>
    </source>
</evidence>
<keyword evidence="3" id="KW-1133">Transmembrane helix</keyword>
<keyword evidence="3" id="KW-0812">Transmembrane</keyword>
<feature type="transmembrane region" description="Helical" evidence="3">
    <location>
        <begin position="27"/>
        <end position="50"/>
    </location>
</feature>
<evidence type="ECO:0000313" key="4">
    <source>
        <dbReference type="EMBL" id="PGH08527.1"/>
    </source>
</evidence>
<organism evidence="4 5">
    <name type="scientific">Polytolypa hystricis (strain UAMH7299)</name>
    <dbReference type="NCBI Taxonomy" id="1447883"/>
    <lineage>
        <taxon>Eukaryota</taxon>
        <taxon>Fungi</taxon>
        <taxon>Dikarya</taxon>
        <taxon>Ascomycota</taxon>
        <taxon>Pezizomycotina</taxon>
        <taxon>Eurotiomycetes</taxon>
        <taxon>Eurotiomycetidae</taxon>
        <taxon>Onygenales</taxon>
        <taxon>Onygenales incertae sedis</taxon>
        <taxon>Polytolypa</taxon>
    </lineage>
</organism>
<gene>
    <name evidence="4" type="ORF">AJ80_07847</name>
</gene>
<reference evidence="4 5" key="1">
    <citation type="submission" date="2017-10" db="EMBL/GenBank/DDBJ databases">
        <title>Comparative genomics in systemic dimorphic fungi from Ajellomycetaceae.</title>
        <authorList>
            <person name="Munoz J.F."/>
            <person name="Mcewen J.G."/>
            <person name="Clay O.K."/>
            <person name="Cuomo C.A."/>
        </authorList>
    </citation>
    <scope>NUCLEOTIDE SEQUENCE [LARGE SCALE GENOMIC DNA]</scope>
    <source>
        <strain evidence="4 5">UAMH7299</strain>
    </source>
</reference>